<protein>
    <recommendedName>
        <fullName evidence="3">Transferase</fullName>
    </recommendedName>
</protein>
<dbReference type="InParanoid" id="J0D2F5"/>
<dbReference type="OMA" id="WLHIACD"/>
<name>J0D2F5_AURST</name>
<dbReference type="KEGG" id="adl:AURDEDRAFT_186751"/>
<dbReference type="Proteomes" id="UP000006514">
    <property type="component" value="Unassembled WGS sequence"/>
</dbReference>
<gene>
    <name evidence="1" type="ORF">AURDEDRAFT_186751</name>
</gene>
<evidence type="ECO:0008006" key="3">
    <source>
        <dbReference type="Google" id="ProtNLM"/>
    </source>
</evidence>
<reference evidence="2" key="1">
    <citation type="journal article" date="2012" name="Science">
        <title>The Paleozoic origin of enzymatic lignin decomposition reconstructed from 31 fungal genomes.</title>
        <authorList>
            <person name="Floudas D."/>
            <person name="Binder M."/>
            <person name="Riley R."/>
            <person name="Barry K."/>
            <person name="Blanchette R.A."/>
            <person name="Henrissat B."/>
            <person name="Martinez A.T."/>
            <person name="Otillar R."/>
            <person name="Spatafora J.W."/>
            <person name="Yadav J.S."/>
            <person name="Aerts A."/>
            <person name="Benoit I."/>
            <person name="Boyd A."/>
            <person name="Carlson A."/>
            <person name="Copeland A."/>
            <person name="Coutinho P.M."/>
            <person name="de Vries R.P."/>
            <person name="Ferreira P."/>
            <person name="Findley K."/>
            <person name="Foster B."/>
            <person name="Gaskell J."/>
            <person name="Glotzer D."/>
            <person name="Gorecki P."/>
            <person name="Heitman J."/>
            <person name="Hesse C."/>
            <person name="Hori C."/>
            <person name="Igarashi K."/>
            <person name="Jurgens J.A."/>
            <person name="Kallen N."/>
            <person name="Kersten P."/>
            <person name="Kohler A."/>
            <person name="Kuees U."/>
            <person name="Kumar T.K.A."/>
            <person name="Kuo A."/>
            <person name="LaButti K."/>
            <person name="Larrondo L.F."/>
            <person name="Lindquist E."/>
            <person name="Ling A."/>
            <person name="Lombard V."/>
            <person name="Lucas S."/>
            <person name="Lundell T."/>
            <person name="Martin R."/>
            <person name="McLaughlin D.J."/>
            <person name="Morgenstern I."/>
            <person name="Morin E."/>
            <person name="Murat C."/>
            <person name="Nagy L.G."/>
            <person name="Nolan M."/>
            <person name="Ohm R.A."/>
            <person name="Patyshakuliyeva A."/>
            <person name="Rokas A."/>
            <person name="Ruiz-Duenas F.J."/>
            <person name="Sabat G."/>
            <person name="Salamov A."/>
            <person name="Samejima M."/>
            <person name="Schmutz J."/>
            <person name="Slot J.C."/>
            <person name="St John F."/>
            <person name="Stenlid J."/>
            <person name="Sun H."/>
            <person name="Sun S."/>
            <person name="Syed K."/>
            <person name="Tsang A."/>
            <person name="Wiebenga A."/>
            <person name="Young D."/>
            <person name="Pisabarro A."/>
            <person name="Eastwood D.C."/>
            <person name="Martin F."/>
            <person name="Cullen D."/>
            <person name="Grigoriev I.V."/>
            <person name="Hibbett D.S."/>
        </authorList>
    </citation>
    <scope>NUCLEOTIDE SEQUENCE [LARGE SCALE GENOMIC DNA]</scope>
    <source>
        <strain evidence="2">TFB10046</strain>
    </source>
</reference>
<keyword evidence="2" id="KW-1185">Reference proteome</keyword>
<organism evidence="1 2">
    <name type="scientific">Auricularia subglabra (strain TFB-10046 / SS5)</name>
    <name type="common">White-rot fungus</name>
    <name type="synonym">Auricularia delicata (strain TFB10046)</name>
    <dbReference type="NCBI Taxonomy" id="717982"/>
    <lineage>
        <taxon>Eukaryota</taxon>
        <taxon>Fungi</taxon>
        <taxon>Dikarya</taxon>
        <taxon>Basidiomycota</taxon>
        <taxon>Agaricomycotina</taxon>
        <taxon>Agaricomycetes</taxon>
        <taxon>Auriculariales</taxon>
        <taxon>Auriculariaceae</taxon>
        <taxon>Auricularia</taxon>
    </lineage>
</organism>
<evidence type="ECO:0000313" key="1">
    <source>
        <dbReference type="EMBL" id="EJD40933.1"/>
    </source>
</evidence>
<accession>J0D2F5</accession>
<dbReference type="OrthoDB" id="21502at2759"/>
<dbReference type="EMBL" id="JH687797">
    <property type="protein sequence ID" value="EJD40933.1"/>
    <property type="molecule type" value="Genomic_DNA"/>
</dbReference>
<sequence length="486" mass="52950">MTSNVDVVPCAVADLGSRAMVLTIAFVLPVHCSPAQVQYLRETLFATIAQKMRKAGARLVRRNKTFEFHVPREFSSDVPPCVFTTASIPSVLGMALPPVHAGIDPAHPCFMPEPRGLARLFRAPTCPQSLDGFLQPGVPVLHVHVAAYADATLLGCTMTHVAFDAHGARILLAAWAAATRGRLDAVLESPIDLVPLGSKETQARRPKDVVLDKKQPMRGWFALGPAGKARFVAGFLKRIAKDPTLDHVLVRVPKAWLDAEKRKAAAELLARGRGEWVSTNDVLAAWILRSVYAHRRDATPVAFQSPINLRALLPTAFPPSAPFLNNAVGMVATASIPAHTLAAQPVADTALALRAALNDFRAEQNIPMLHAELAEYERHPARMLFPARPGGEWAILSSWLSVKLHELEWNLGPEPDAPSVHPRWVMSYTQDKTPITMRATGAIISADEEAIWARWTSGKSDLAKMRRAGAKKGILFAGFDVDRSAR</sequence>
<evidence type="ECO:0000313" key="2">
    <source>
        <dbReference type="Proteomes" id="UP000006514"/>
    </source>
</evidence>
<proteinExistence type="predicted"/>
<dbReference type="InterPro" id="IPR023213">
    <property type="entry name" value="CAT-like_dom_sf"/>
</dbReference>
<dbReference type="SUPFAM" id="SSF52777">
    <property type="entry name" value="CoA-dependent acyltransferases"/>
    <property type="match status" value="1"/>
</dbReference>
<dbReference type="AlphaFoldDB" id="J0D2F5"/>
<dbReference type="Gene3D" id="3.30.559.10">
    <property type="entry name" value="Chloramphenicol acetyltransferase-like domain"/>
    <property type="match status" value="2"/>
</dbReference>